<proteinExistence type="predicted"/>
<comment type="caution">
    <text evidence="2">The sequence shown here is derived from an EMBL/GenBank/DDBJ whole genome shotgun (WGS) entry which is preliminary data.</text>
</comment>
<dbReference type="Gene3D" id="1.20.5.1070">
    <property type="entry name" value="Head and neck region of the ectodomain of NDV fusion glycoprotein"/>
    <property type="match status" value="1"/>
</dbReference>
<dbReference type="EMBL" id="WHVB01000001">
    <property type="protein sequence ID" value="KAF8487367.1"/>
    <property type="molecule type" value="Genomic_DNA"/>
</dbReference>
<evidence type="ECO:0000313" key="3">
    <source>
        <dbReference type="Proteomes" id="UP000759537"/>
    </source>
</evidence>
<feature type="domain" description="Fungal STAND N-terminal Goodbye" evidence="1">
    <location>
        <begin position="21"/>
        <end position="145"/>
    </location>
</feature>
<evidence type="ECO:0000259" key="1">
    <source>
        <dbReference type="Pfam" id="PF17109"/>
    </source>
</evidence>
<name>A0A9P5N6B5_9AGAM</name>
<gene>
    <name evidence="2" type="ORF">DFH94DRAFT_841701</name>
</gene>
<sequence>MSHTHPTAPTSSNSSNFQIIFNNALKVYQTHTKNDILLHPLAAQLQTCDSPRSILAILQEQVQGLDQSRSGDERWTKWLDPTVNVLFAFSATVGAGVSPVFSPTNVIFTGIGVLLSAVKDVRKSQDTLVDIFQRIEVFFQRLEIYTEVPPTQEMMNIIIQIMIEVLSILGIATKEINRGRLKKYMKRLIGKTDMEDALKRLDKLTQEEARMAVAQNLKATYAVDERVRGVANTVVAIDDRVAGLDDRVAGVDDRVASVGSGVASVDNKVARINEKVTSVDNKVVEVIHGARLIFSLSRNDS</sequence>
<dbReference type="Proteomes" id="UP000759537">
    <property type="component" value="Unassembled WGS sequence"/>
</dbReference>
<protein>
    <recommendedName>
        <fullName evidence="1">Fungal STAND N-terminal Goodbye domain-containing protein</fullName>
    </recommendedName>
</protein>
<accession>A0A9P5N6B5</accession>
<keyword evidence="3" id="KW-1185">Reference proteome</keyword>
<organism evidence="2 3">
    <name type="scientific">Russula ochroleuca</name>
    <dbReference type="NCBI Taxonomy" id="152965"/>
    <lineage>
        <taxon>Eukaryota</taxon>
        <taxon>Fungi</taxon>
        <taxon>Dikarya</taxon>
        <taxon>Basidiomycota</taxon>
        <taxon>Agaricomycotina</taxon>
        <taxon>Agaricomycetes</taxon>
        <taxon>Russulales</taxon>
        <taxon>Russulaceae</taxon>
        <taxon>Russula</taxon>
    </lineage>
</organism>
<evidence type="ECO:0000313" key="2">
    <source>
        <dbReference type="EMBL" id="KAF8487367.1"/>
    </source>
</evidence>
<dbReference type="AlphaFoldDB" id="A0A9P5N6B5"/>
<dbReference type="InterPro" id="IPR031350">
    <property type="entry name" value="Goodbye_dom"/>
</dbReference>
<dbReference type="Pfam" id="PF17109">
    <property type="entry name" value="Goodbye"/>
    <property type="match status" value="1"/>
</dbReference>
<reference evidence="2" key="2">
    <citation type="journal article" date="2020" name="Nat. Commun.">
        <title>Large-scale genome sequencing of mycorrhizal fungi provides insights into the early evolution of symbiotic traits.</title>
        <authorList>
            <person name="Miyauchi S."/>
            <person name="Kiss E."/>
            <person name="Kuo A."/>
            <person name="Drula E."/>
            <person name="Kohler A."/>
            <person name="Sanchez-Garcia M."/>
            <person name="Morin E."/>
            <person name="Andreopoulos B."/>
            <person name="Barry K.W."/>
            <person name="Bonito G."/>
            <person name="Buee M."/>
            <person name="Carver A."/>
            <person name="Chen C."/>
            <person name="Cichocki N."/>
            <person name="Clum A."/>
            <person name="Culley D."/>
            <person name="Crous P.W."/>
            <person name="Fauchery L."/>
            <person name="Girlanda M."/>
            <person name="Hayes R.D."/>
            <person name="Keri Z."/>
            <person name="LaButti K."/>
            <person name="Lipzen A."/>
            <person name="Lombard V."/>
            <person name="Magnuson J."/>
            <person name="Maillard F."/>
            <person name="Murat C."/>
            <person name="Nolan M."/>
            <person name="Ohm R.A."/>
            <person name="Pangilinan J."/>
            <person name="Pereira M.F."/>
            <person name="Perotto S."/>
            <person name="Peter M."/>
            <person name="Pfister S."/>
            <person name="Riley R."/>
            <person name="Sitrit Y."/>
            <person name="Stielow J.B."/>
            <person name="Szollosi G."/>
            <person name="Zifcakova L."/>
            <person name="Stursova M."/>
            <person name="Spatafora J.W."/>
            <person name="Tedersoo L."/>
            <person name="Vaario L.M."/>
            <person name="Yamada A."/>
            <person name="Yan M."/>
            <person name="Wang P."/>
            <person name="Xu J."/>
            <person name="Bruns T."/>
            <person name="Baldrian P."/>
            <person name="Vilgalys R."/>
            <person name="Dunand C."/>
            <person name="Henrissat B."/>
            <person name="Grigoriev I.V."/>
            <person name="Hibbett D."/>
            <person name="Nagy L.G."/>
            <person name="Martin F.M."/>
        </authorList>
    </citation>
    <scope>NUCLEOTIDE SEQUENCE</scope>
    <source>
        <strain evidence="2">Prilba</strain>
    </source>
</reference>
<reference evidence="2" key="1">
    <citation type="submission" date="2019-10" db="EMBL/GenBank/DDBJ databases">
        <authorList>
            <consortium name="DOE Joint Genome Institute"/>
            <person name="Kuo A."/>
            <person name="Miyauchi S."/>
            <person name="Kiss E."/>
            <person name="Drula E."/>
            <person name="Kohler A."/>
            <person name="Sanchez-Garcia M."/>
            <person name="Andreopoulos B."/>
            <person name="Barry K.W."/>
            <person name="Bonito G."/>
            <person name="Buee M."/>
            <person name="Carver A."/>
            <person name="Chen C."/>
            <person name="Cichocki N."/>
            <person name="Clum A."/>
            <person name="Culley D."/>
            <person name="Crous P.W."/>
            <person name="Fauchery L."/>
            <person name="Girlanda M."/>
            <person name="Hayes R."/>
            <person name="Keri Z."/>
            <person name="LaButti K."/>
            <person name="Lipzen A."/>
            <person name="Lombard V."/>
            <person name="Magnuson J."/>
            <person name="Maillard F."/>
            <person name="Morin E."/>
            <person name="Murat C."/>
            <person name="Nolan M."/>
            <person name="Ohm R."/>
            <person name="Pangilinan J."/>
            <person name="Pereira M."/>
            <person name="Perotto S."/>
            <person name="Peter M."/>
            <person name="Riley R."/>
            <person name="Sitrit Y."/>
            <person name="Stielow B."/>
            <person name="Szollosi G."/>
            <person name="Zifcakova L."/>
            <person name="Stursova M."/>
            <person name="Spatafora J.W."/>
            <person name="Tedersoo L."/>
            <person name="Vaario L.-M."/>
            <person name="Yamada A."/>
            <person name="Yan M."/>
            <person name="Wang P."/>
            <person name="Xu J."/>
            <person name="Bruns T."/>
            <person name="Baldrian P."/>
            <person name="Vilgalys R."/>
            <person name="Henrissat B."/>
            <person name="Grigoriev I.V."/>
            <person name="Hibbett D."/>
            <person name="Nagy L.G."/>
            <person name="Martin F.M."/>
        </authorList>
    </citation>
    <scope>NUCLEOTIDE SEQUENCE</scope>
    <source>
        <strain evidence="2">Prilba</strain>
    </source>
</reference>